<organism evidence="2 3">
    <name type="scientific">Thermosulfurimonas marina</name>
    <dbReference type="NCBI Taxonomy" id="2047767"/>
    <lineage>
        <taxon>Bacteria</taxon>
        <taxon>Pseudomonadati</taxon>
        <taxon>Thermodesulfobacteriota</taxon>
        <taxon>Thermodesulfobacteria</taxon>
        <taxon>Thermodesulfobacteriales</taxon>
        <taxon>Thermodesulfobacteriaceae</taxon>
        <taxon>Thermosulfurimonas</taxon>
    </lineage>
</organism>
<dbReference type="EMBL" id="CP042909">
    <property type="protein sequence ID" value="QJA05515.1"/>
    <property type="molecule type" value="Genomic_DNA"/>
</dbReference>
<evidence type="ECO:0000313" key="2">
    <source>
        <dbReference type="EMBL" id="QJA05515.1"/>
    </source>
</evidence>
<dbReference type="Proteomes" id="UP000501253">
    <property type="component" value="Chromosome"/>
</dbReference>
<reference evidence="2 3" key="1">
    <citation type="submission" date="2019-08" db="EMBL/GenBank/DDBJ databases">
        <title>Complete genome sequence of Thermosulfurimonas marina SU872T, an anaerobic thermophilic chemolithoautotrophic bacterium isolated from a shallow marine hydrothermal vent.</title>
        <authorList>
            <person name="Allioux M."/>
            <person name="Jebbar M."/>
            <person name="Slobodkina G."/>
            <person name="Slobodkin A."/>
            <person name="Moalic Y."/>
            <person name="Frolova A."/>
            <person name="Shao Z."/>
            <person name="Alain K."/>
        </authorList>
    </citation>
    <scope>NUCLEOTIDE SEQUENCE [LARGE SCALE GENOMIC DNA]</scope>
    <source>
        <strain evidence="2 3">SU872</strain>
    </source>
</reference>
<keyword evidence="3" id="KW-1185">Reference proteome</keyword>
<gene>
    <name evidence="2" type="ORF">FVE67_01320</name>
</gene>
<evidence type="ECO:0000313" key="3">
    <source>
        <dbReference type="Proteomes" id="UP000501253"/>
    </source>
</evidence>
<evidence type="ECO:0000259" key="1">
    <source>
        <dbReference type="Pfam" id="PF02120"/>
    </source>
</evidence>
<dbReference type="Pfam" id="PF02120">
    <property type="entry name" value="Flg_hook"/>
    <property type="match status" value="1"/>
</dbReference>
<name>A0A6H1WQL8_9BACT</name>
<dbReference type="AlphaFoldDB" id="A0A6H1WQL8"/>
<sequence>MRVITPAPVTYLPENLVPLFSQPGRELTVRVIEVEGKTLTLETGGERFQARLAGSLFPEAFRPGESLRVRVVSTGPPLLLHLVEGREGGRPLSRLKYLLALLPQAAAEFPSELPAVSEKEGLAPLVALLVEALKEEKREILREKSEAFHSQKDLVQFFRHLFSEGALVLPFVFADRLSWGLLEAEGQKEGRKERYFYLRLFLSELGLVEVLLQAQDQHLGLHFYFSREETLKLAREALSELRGALLERGFVPEITLEKGYYEPGVILAREG</sequence>
<accession>A0A6H1WQL8</accession>
<protein>
    <recommendedName>
        <fullName evidence="1">Flagellar hook-length control protein-like C-terminal domain-containing protein</fullName>
    </recommendedName>
</protein>
<feature type="domain" description="Flagellar hook-length control protein-like C-terminal" evidence="1">
    <location>
        <begin position="185"/>
        <end position="252"/>
    </location>
</feature>
<dbReference type="RefSeq" id="WP_168718880.1">
    <property type="nucleotide sequence ID" value="NZ_CP042909.1"/>
</dbReference>
<dbReference type="KEGG" id="tmai:FVE67_01320"/>
<dbReference type="InterPro" id="IPR021136">
    <property type="entry name" value="Flagellar_hook_control-like_C"/>
</dbReference>
<proteinExistence type="predicted"/>